<sequence>MIRGWYTAASGMNAQQKQLDVIAQNLANADTTSYKRDVATHKNFPELLIRRLNDDGVVKNPFGSSDIAPIIGKLGLGVELNEIFTEFEQGSLKQTNAASDLALEGKGFFCVETPYGERYTRNGNFTVGVEGYLMTKEGYPVLGENGRIFLQDKEYKVNQNGEVYARPITEPDSDATLTDRLKIVTFENDRYLKKHGSSFYLDTPVSGSAIAAEGGDRPVVVQGFVEASNIKVVNEMVRMIEVNRAYEANQKTIQSEDTMMSKLWNEVAKVK</sequence>
<accession>A0AA87TE13</accession>
<feature type="domain" description="Flagellar hook protein FlgE/F/G-like D1" evidence="7">
    <location>
        <begin position="102"/>
        <end position="165"/>
    </location>
</feature>
<dbReference type="InterPro" id="IPR012836">
    <property type="entry name" value="FlgF"/>
</dbReference>
<keyword evidence="8" id="KW-0282">Flagellum</keyword>
<evidence type="ECO:0000259" key="5">
    <source>
        <dbReference type="Pfam" id="PF00460"/>
    </source>
</evidence>
<dbReference type="GO" id="GO:0071978">
    <property type="term" value="P:bacterial-type flagellum-dependent swarming motility"/>
    <property type="evidence" value="ECO:0007669"/>
    <property type="project" value="TreeGrafter"/>
</dbReference>
<dbReference type="NCBIfam" id="TIGR03506">
    <property type="entry name" value="FlgEFG_subfam"/>
    <property type="match status" value="1"/>
</dbReference>
<feature type="domain" description="Flagellar basal-body/hook protein C-terminal" evidence="6">
    <location>
        <begin position="221"/>
        <end position="263"/>
    </location>
</feature>
<evidence type="ECO:0000313" key="8">
    <source>
        <dbReference type="EMBL" id="EPF27719.1"/>
    </source>
</evidence>
<feature type="domain" description="Flagellar basal body rod protein N-terminal" evidence="5">
    <location>
        <begin position="6"/>
        <end position="35"/>
    </location>
</feature>
<dbReference type="EMBL" id="ATFE01000016">
    <property type="protein sequence ID" value="EPF27719.1"/>
    <property type="molecule type" value="Genomic_DNA"/>
</dbReference>
<dbReference type="NCBIfam" id="TIGR02490">
    <property type="entry name" value="flgF"/>
    <property type="match status" value="1"/>
</dbReference>
<keyword evidence="8" id="KW-0966">Cell projection</keyword>
<reference evidence="8 9" key="1">
    <citation type="submission" date="2013-04" db="EMBL/GenBank/DDBJ databases">
        <title>The Genome Sequence of Treponema medium ATCC 700293.</title>
        <authorList>
            <consortium name="The Broad Institute Genomics Platform"/>
            <person name="Earl A."/>
            <person name="Ward D."/>
            <person name="Feldgarden M."/>
            <person name="Gevers D."/>
            <person name="Leonetti C."/>
            <person name="Blanton J.M."/>
            <person name="Dewhirst F.E."/>
            <person name="Izard J."/>
            <person name="Walker B."/>
            <person name="Young S."/>
            <person name="Zeng Q."/>
            <person name="Gargeya S."/>
            <person name="Fitzgerald M."/>
            <person name="Haas B."/>
            <person name="Abouelleil A."/>
            <person name="Allen A.W."/>
            <person name="Alvarado L."/>
            <person name="Arachchi H.M."/>
            <person name="Berlin A.M."/>
            <person name="Chapman S.B."/>
            <person name="Gainer-Dewar J."/>
            <person name="Goldberg J."/>
            <person name="Griggs A."/>
            <person name="Gujja S."/>
            <person name="Hansen M."/>
            <person name="Howarth C."/>
            <person name="Imamovic A."/>
            <person name="Ireland A."/>
            <person name="Larimer J."/>
            <person name="McCowan C."/>
            <person name="Murphy C."/>
            <person name="Pearson M."/>
            <person name="Poon T.W."/>
            <person name="Priest M."/>
            <person name="Roberts A."/>
            <person name="Saif S."/>
            <person name="Shea T."/>
            <person name="Sisk P."/>
            <person name="Sykes S."/>
            <person name="Wortman J."/>
            <person name="Nusbaum C."/>
            <person name="Birren B."/>
        </authorList>
    </citation>
    <scope>NUCLEOTIDE SEQUENCE [LARGE SCALE GENOMIC DNA]</scope>
    <source>
        <strain evidence="8 9">ATCC 700293</strain>
    </source>
</reference>
<evidence type="ECO:0000256" key="1">
    <source>
        <dbReference type="ARBA" id="ARBA00004117"/>
    </source>
</evidence>
<dbReference type="Pfam" id="PF22692">
    <property type="entry name" value="LlgE_F_G_D1"/>
    <property type="match status" value="1"/>
</dbReference>
<comment type="similarity">
    <text evidence="2 4">Belongs to the flagella basal body rod proteins family.</text>
</comment>
<keyword evidence="3 4" id="KW-0975">Bacterial flagellum</keyword>
<evidence type="ECO:0000259" key="6">
    <source>
        <dbReference type="Pfam" id="PF06429"/>
    </source>
</evidence>
<dbReference type="SUPFAM" id="SSF117143">
    <property type="entry name" value="Flagellar hook protein flgE"/>
    <property type="match status" value="1"/>
</dbReference>
<gene>
    <name evidence="8" type="ORF">HMPREF9195_02219</name>
</gene>
<keyword evidence="8" id="KW-0969">Cilium</keyword>
<dbReference type="Proteomes" id="UP000014634">
    <property type="component" value="Unassembled WGS sequence"/>
</dbReference>
<evidence type="ECO:0000313" key="9">
    <source>
        <dbReference type="Proteomes" id="UP000014634"/>
    </source>
</evidence>
<dbReference type="InterPro" id="IPR010930">
    <property type="entry name" value="Flg_bb/hook_C_dom"/>
</dbReference>
<dbReference type="InterPro" id="IPR020013">
    <property type="entry name" value="Flagellar_FlgE/F/G"/>
</dbReference>
<evidence type="ECO:0000259" key="7">
    <source>
        <dbReference type="Pfam" id="PF22692"/>
    </source>
</evidence>
<dbReference type="Pfam" id="PF00460">
    <property type="entry name" value="Flg_bb_rod"/>
    <property type="match status" value="1"/>
</dbReference>
<protein>
    <submittedName>
        <fullName evidence="8">Flagellar hook-basal body protein</fullName>
    </submittedName>
</protein>
<dbReference type="RefSeq" id="WP_016524141.1">
    <property type="nucleotide sequence ID" value="NZ_KE332517.1"/>
</dbReference>
<dbReference type="InterPro" id="IPR001444">
    <property type="entry name" value="Flag_bb_rod_N"/>
</dbReference>
<comment type="caution">
    <text evidence="8">The sequence shown here is derived from an EMBL/GenBank/DDBJ whole genome shotgun (WGS) entry which is preliminary data.</text>
</comment>
<dbReference type="GO" id="GO:0030694">
    <property type="term" value="C:bacterial-type flagellum basal body, rod"/>
    <property type="evidence" value="ECO:0007669"/>
    <property type="project" value="InterPro"/>
</dbReference>
<organism evidence="8 9">
    <name type="scientific">Treponema medium ATCC 700293</name>
    <dbReference type="NCBI Taxonomy" id="1125700"/>
    <lineage>
        <taxon>Bacteria</taxon>
        <taxon>Pseudomonadati</taxon>
        <taxon>Spirochaetota</taxon>
        <taxon>Spirochaetia</taxon>
        <taxon>Spirochaetales</taxon>
        <taxon>Treponemataceae</taxon>
        <taxon>Treponema</taxon>
    </lineage>
</organism>
<proteinExistence type="inferred from homology"/>
<dbReference type="InterPro" id="IPR037925">
    <property type="entry name" value="FlgE/F/G-like"/>
</dbReference>
<evidence type="ECO:0000256" key="3">
    <source>
        <dbReference type="ARBA" id="ARBA00023143"/>
    </source>
</evidence>
<evidence type="ECO:0000256" key="2">
    <source>
        <dbReference type="ARBA" id="ARBA00009677"/>
    </source>
</evidence>
<dbReference type="AlphaFoldDB" id="A0AA87TE13"/>
<dbReference type="InterPro" id="IPR053967">
    <property type="entry name" value="LlgE_F_G-like_D1"/>
</dbReference>
<dbReference type="PANTHER" id="PTHR30435">
    <property type="entry name" value="FLAGELLAR PROTEIN"/>
    <property type="match status" value="1"/>
</dbReference>
<evidence type="ECO:0000256" key="4">
    <source>
        <dbReference type="RuleBase" id="RU362116"/>
    </source>
</evidence>
<dbReference type="PANTHER" id="PTHR30435:SF19">
    <property type="entry name" value="FLAGELLAR BASAL-BODY ROD PROTEIN FLGG"/>
    <property type="match status" value="1"/>
</dbReference>
<comment type="subcellular location">
    <subcellularLocation>
        <location evidence="1 4">Bacterial flagellum basal body</location>
    </subcellularLocation>
</comment>
<dbReference type="Pfam" id="PF06429">
    <property type="entry name" value="Flg_bbr_C"/>
    <property type="match status" value="1"/>
</dbReference>
<name>A0AA87TE13_TREMD</name>